<accession>A0A8X6THB7</accession>
<dbReference type="EMBL" id="BMAW01104466">
    <property type="protein sequence ID" value="GFT14618.1"/>
    <property type="molecule type" value="Genomic_DNA"/>
</dbReference>
<dbReference type="Proteomes" id="UP000887013">
    <property type="component" value="Unassembled WGS sequence"/>
</dbReference>
<dbReference type="AlphaFoldDB" id="A0A8X6THB7"/>
<organism evidence="1 2">
    <name type="scientific">Nephila pilipes</name>
    <name type="common">Giant wood spider</name>
    <name type="synonym">Nephila maculata</name>
    <dbReference type="NCBI Taxonomy" id="299642"/>
    <lineage>
        <taxon>Eukaryota</taxon>
        <taxon>Metazoa</taxon>
        <taxon>Ecdysozoa</taxon>
        <taxon>Arthropoda</taxon>
        <taxon>Chelicerata</taxon>
        <taxon>Arachnida</taxon>
        <taxon>Araneae</taxon>
        <taxon>Araneomorphae</taxon>
        <taxon>Entelegynae</taxon>
        <taxon>Araneoidea</taxon>
        <taxon>Nephilidae</taxon>
        <taxon>Nephila</taxon>
    </lineage>
</organism>
<sequence>MQVGSSKDLTTRYTVIVTVDDELQRLTQFSCAEKGLPSVQRCILTFRKEVVLCESFDFSATHGALFENLPGRGYAYRTFFTKVQRITLIMKILPERWYCT</sequence>
<name>A0A8X6THB7_NEPPI</name>
<evidence type="ECO:0000313" key="2">
    <source>
        <dbReference type="Proteomes" id="UP000887013"/>
    </source>
</evidence>
<reference evidence="1" key="1">
    <citation type="submission" date="2020-08" db="EMBL/GenBank/DDBJ databases">
        <title>Multicomponent nature underlies the extraordinary mechanical properties of spider dragline silk.</title>
        <authorList>
            <person name="Kono N."/>
            <person name="Nakamura H."/>
            <person name="Mori M."/>
            <person name="Yoshida Y."/>
            <person name="Ohtoshi R."/>
            <person name="Malay A.D."/>
            <person name="Moran D.A.P."/>
            <person name="Tomita M."/>
            <person name="Numata K."/>
            <person name="Arakawa K."/>
        </authorList>
    </citation>
    <scope>NUCLEOTIDE SEQUENCE</scope>
</reference>
<comment type="caution">
    <text evidence="1">The sequence shown here is derived from an EMBL/GenBank/DDBJ whole genome shotgun (WGS) entry which is preliminary data.</text>
</comment>
<gene>
    <name evidence="1" type="ORF">NPIL_37821</name>
</gene>
<keyword evidence="2" id="KW-1185">Reference proteome</keyword>
<protein>
    <submittedName>
        <fullName evidence="1">Uncharacterized protein</fullName>
    </submittedName>
</protein>
<evidence type="ECO:0000313" key="1">
    <source>
        <dbReference type="EMBL" id="GFT14618.1"/>
    </source>
</evidence>
<proteinExistence type="predicted"/>